<dbReference type="GO" id="GO:0005886">
    <property type="term" value="C:plasma membrane"/>
    <property type="evidence" value="ECO:0007669"/>
    <property type="project" value="TreeGrafter"/>
</dbReference>
<comment type="similarity">
    <text evidence="2">Belongs to the peptidase M13 family.</text>
</comment>
<protein>
    <submittedName>
        <fullName evidence="10">M13 family peptidase</fullName>
    </submittedName>
</protein>
<evidence type="ECO:0000256" key="6">
    <source>
        <dbReference type="ARBA" id="ARBA00022833"/>
    </source>
</evidence>
<evidence type="ECO:0000256" key="3">
    <source>
        <dbReference type="ARBA" id="ARBA00022670"/>
    </source>
</evidence>
<dbReference type="InterPro" id="IPR024079">
    <property type="entry name" value="MetalloPept_cat_dom_sf"/>
</dbReference>
<accession>A0A496PGN5</accession>
<comment type="caution">
    <text evidence="10">The sequence shown here is derived from an EMBL/GenBank/DDBJ whole genome shotgun (WGS) entry which is preliminary data.</text>
</comment>
<organism evidence="10 11">
    <name type="scientific">Galactobacter caseinivorans</name>
    <dbReference type="NCBI Taxonomy" id="2676123"/>
    <lineage>
        <taxon>Bacteria</taxon>
        <taxon>Bacillati</taxon>
        <taxon>Actinomycetota</taxon>
        <taxon>Actinomycetes</taxon>
        <taxon>Micrococcales</taxon>
        <taxon>Micrococcaceae</taxon>
        <taxon>Galactobacter</taxon>
    </lineage>
</organism>
<dbReference type="PRINTS" id="PR00786">
    <property type="entry name" value="NEPRILYSIN"/>
</dbReference>
<evidence type="ECO:0000256" key="2">
    <source>
        <dbReference type="ARBA" id="ARBA00007357"/>
    </source>
</evidence>
<dbReference type="PANTHER" id="PTHR11733:SF167">
    <property type="entry name" value="FI17812P1-RELATED"/>
    <property type="match status" value="1"/>
</dbReference>
<keyword evidence="5" id="KW-0378">Hydrolase</keyword>
<evidence type="ECO:0000256" key="1">
    <source>
        <dbReference type="ARBA" id="ARBA00001947"/>
    </source>
</evidence>
<dbReference type="SUPFAM" id="SSF55486">
    <property type="entry name" value="Metalloproteases ('zincins'), catalytic domain"/>
    <property type="match status" value="1"/>
</dbReference>
<comment type="cofactor">
    <cofactor evidence="1">
        <name>Zn(2+)</name>
        <dbReference type="ChEBI" id="CHEBI:29105"/>
    </cofactor>
</comment>
<dbReference type="InterPro" id="IPR000718">
    <property type="entry name" value="Peptidase_M13"/>
</dbReference>
<evidence type="ECO:0000313" key="11">
    <source>
        <dbReference type="Proteomes" id="UP000273119"/>
    </source>
</evidence>
<feature type="domain" description="Peptidase M13 N-terminal" evidence="9">
    <location>
        <begin position="11"/>
        <end position="387"/>
    </location>
</feature>
<dbReference type="RefSeq" id="WP_121485970.1">
    <property type="nucleotide sequence ID" value="NZ_QQXL01000008.1"/>
</dbReference>
<proteinExistence type="inferred from homology"/>
<dbReference type="GO" id="GO:0016485">
    <property type="term" value="P:protein processing"/>
    <property type="evidence" value="ECO:0007669"/>
    <property type="project" value="TreeGrafter"/>
</dbReference>
<dbReference type="PANTHER" id="PTHR11733">
    <property type="entry name" value="ZINC METALLOPROTEASE FAMILY M13 NEPRILYSIN-RELATED"/>
    <property type="match status" value="1"/>
</dbReference>
<dbReference type="Proteomes" id="UP000273119">
    <property type="component" value="Unassembled WGS sequence"/>
</dbReference>
<gene>
    <name evidence="10" type="ORF">DWQ67_12710</name>
</gene>
<keyword evidence="7" id="KW-0482">Metalloprotease</keyword>
<dbReference type="Pfam" id="PF01431">
    <property type="entry name" value="Peptidase_M13"/>
    <property type="match status" value="1"/>
</dbReference>
<dbReference type="Pfam" id="PF05649">
    <property type="entry name" value="Peptidase_M13_N"/>
    <property type="match status" value="1"/>
</dbReference>
<reference evidence="10 11" key="1">
    <citation type="submission" date="2018-07" db="EMBL/GenBank/DDBJ databases">
        <title>Arthrobacter sp. nov., isolated from raw cow's milk with high bacterial count.</title>
        <authorList>
            <person name="Hahne J."/>
            <person name="Isele D."/>
            <person name="Lipski A."/>
        </authorList>
    </citation>
    <scope>NUCLEOTIDE SEQUENCE [LARGE SCALE GENOMIC DNA]</scope>
    <source>
        <strain evidence="10 11">JZ R-183</strain>
    </source>
</reference>
<sequence>MSEAVSAAARPQDDLYRSVNHEWLSTASIPGDRGSYGAFEILRDQSETDVLQLIEEAAALPADQANPLQARIAALWSSFMDQERIEAAGAQPLQEVLAGLRSIASKEELVRSSGELFRAGVSSFVDAGASSDAGDPNVNLFTLLQGGIGLPDESYYREESFAKTREDYQAHLVRLLTLIGEESPETAANAVVQVETAIASHHWDAVKCRDAVARYNRMSAEELLALMPALSTWFEGAGIERRYWDTVDVWQPDFLQGLQAELDAQPLQAWVAWLSVQYVRSRSPFLSSDFVTENWSFYSKTLGGATEQRPRWKRGVAFVEGGVGEDVGQLFVDRHFPPRSKELMDELVAQLLEAYRVSITELGWMSPETREKALDKLAKFRPKIGYPVKWIDYSPLELSAQDVLANAAAVAEFEFKRELKKIDDGVDKDLWFMFPQTVNAYYHPLLNEIAFPAAILRPPFFDADRDAAANFGGIGAVIGHEIGHGFDDQGSQFDGDGALNNWWSDEDRAAYEERTVALVAQYETLVPPEAPEHHVNGKLTLGENIGDLGGLGIAYKAYRAAVAAGGGDPEDMVDGVSGDQRFFEAWAGAWAVLTRPETMITRVTTDPHSPGEFRANQVPRNLDAFHAVYGTKEGDGMWLAPEARVSIW</sequence>
<dbReference type="InterPro" id="IPR018497">
    <property type="entry name" value="Peptidase_M13_C"/>
</dbReference>
<dbReference type="EMBL" id="QQXL01000008">
    <property type="protein sequence ID" value="RKW69640.1"/>
    <property type="molecule type" value="Genomic_DNA"/>
</dbReference>
<dbReference type="GO" id="GO:0004222">
    <property type="term" value="F:metalloendopeptidase activity"/>
    <property type="evidence" value="ECO:0007669"/>
    <property type="project" value="InterPro"/>
</dbReference>
<dbReference type="PROSITE" id="PS51885">
    <property type="entry name" value="NEPRILYSIN"/>
    <property type="match status" value="1"/>
</dbReference>
<evidence type="ECO:0000259" key="8">
    <source>
        <dbReference type="Pfam" id="PF01431"/>
    </source>
</evidence>
<keyword evidence="4" id="KW-0479">Metal-binding</keyword>
<keyword evidence="6" id="KW-0862">Zinc</keyword>
<dbReference type="InterPro" id="IPR008753">
    <property type="entry name" value="Peptidase_M13_N"/>
</dbReference>
<dbReference type="CDD" id="cd08662">
    <property type="entry name" value="M13"/>
    <property type="match status" value="1"/>
</dbReference>
<dbReference type="GO" id="GO:0046872">
    <property type="term" value="F:metal ion binding"/>
    <property type="evidence" value="ECO:0007669"/>
    <property type="project" value="UniProtKB-KW"/>
</dbReference>
<feature type="domain" description="Peptidase M13 C-terminal" evidence="8">
    <location>
        <begin position="439"/>
        <end position="645"/>
    </location>
</feature>
<dbReference type="Gene3D" id="1.10.1380.10">
    <property type="entry name" value="Neutral endopeptidase , domain2"/>
    <property type="match status" value="1"/>
</dbReference>
<dbReference type="AlphaFoldDB" id="A0A496PGN5"/>
<dbReference type="InterPro" id="IPR042089">
    <property type="entry name" value="Peptidase_M13_dom_2"/>
</dbReference>
<evidence type="ECO:0000259" key="9">
    <source>
        <dbReference type="Pfam" id="PF05649"/>
    </source>
</evidence>
<evidence type="ECO:0000256" key="4">
    <source>
        <dbReference type="ARBA" id="ARBA00022723"/>
    </source>
</evidence>
<keyword evidence="3" id="KW-0645">Protease</keyword>
<name>A0A496PGN5_9MICC</name>
<evidence type="ECO:0000256" key="5">
    <source>
        <dbReference type="ARBA" id="ARBA00022801"/>
    </source>
</evidence>
<keyword evidence="11" id="KW-1185">Reference proteome</keyword>
<evidence type="ECO:0000256" key="7">
    <source>
        <dbReference type="ARBA" id="ARBA00023049"/>
    </source>
</evidence>
<evidence type="ECO:0000313" key="10">
    <source>
        <dbReference type="EMBL" id="RKW69640.1"/>
    </source>
</evidence>
<dbReference type="Gene3D" id="3.40.390.10">
    <property type="entry name" value="Collagenase (Catalytic Domain)"/>
    <property type="match status" value="1"/>
</dbReference>